<dbReference type="InterPro" id="IPR000644">
    <property type="entry name" value="CBS_dom"/>
</dbReference>
<evidence type="ECO:0000256" key="1">
    <source>
        <dbReference type="ARBA" id="ARBA00023122"/>
    </source>
</evidence>
<organism evidence="4 5">
    <name type="scientific">Desulfocucumis palustris</name>
    <dbReference type="NCBI Taxonomy" id="1898651"/>
    <lineage>
        <taxon>Bacteria</taxon>
        <taxon>Bacillati</taxon>
        <taxon>Bacillota</taxon>
        <taxon>Clostridia</taxon>
        <taxon>Eubacteriales</taxon>
        <taxon>Desulfocucumaceae</taxon>
        <taxon>Desulfocucumis</taxon>
    </lineage>
</organism>
<feature type="domain" description="CBS" evidence="3">
    <location>
        <begin position="9"/>
        <end position="79"/>
    </location>
</feature>
<reference evidence="5" key="1">
    <citation type="submission" date="2018-02" db="EMBL/GenBank/DDBJ databases">
        <title>Genome sequence of Desulfocucumis palustris strain NAW-5.</title>
        <authorList>
            <person name="Watanabe M."/>
            <person name="Kojima H."/>
            <person name="Fukui M."/>
        </authorList>
    </citation>
    <scope>NUCLEOTIDE SEQUENCE [LARGE SCALE GENOMIC DNA]</scope>
    <source>
        <strain evidence="5">NAW-5</strain>
    </source>
</reference>
<dbReference type="OrthoDB" id="1806071at2"/>
<dbReference type="Proteomes" id="UP000239549">
    <property type="component" value="Unassembled WGS sequence"/>
</dbReference>
<dbReference type="AlphaFoldDB" id="A0A2L2XDQ2"/>
<proteinExistence type="predicted"/>
<sequence>MEKRIKDIMISAGEYLAISADASLKEAVTLIKRSFCPEEGKPCTGHSTLLVYDNNILVGFIGLDDVLKAVEPQYLRGKTYRGWTVDTAWAVPVFWEGLFTDRAHEAFDKKVRDIMTAVEFQVSPEDALIKAVYGMGKQKSFLLPVLEDGRVLGIVRSMEVFHEICELVSCEDAPVYSLDSIIKTKKDTSGLPASGQK</sequence>
<gene>
    <name evidence="4" type="ORF">DCCM_3607</name>
</gene>
<protein>
    <recommendedName>
        <fullName evidence="3">CBS domain-containing protein</fullName>
    </recommendedName>
</protein>
<dbReference type="SUPFAM" id="SSF54631">
    <property type="entry name" value="CBS-domain pair"/>
    <property type="match status" value="1"/>
</dbReference>
<evidence type="ECO:0000256" key="2">
    <source>
        <dbReference type="PROSITE-ProRule" id="PRU00703"/>
    </source>
</evidence>
<evidence type="ECO:0000313" key="4">
    <source>
        <dbReference type="EMBL" id="GBF34489.1"/>
    </source>
</evidence>
<keyword evidence="1 2" id="KW-0129">CBS domain</keyword>
<dbReference type="InterPro" id="IPR051257">
    <property type="entry name" value="Diverse_CBS-Domain"/>
</dbReference>
<dbReference type="RefSeq" id="WP_104372736.1">
    <property type="nucleotide sequence ID" value="NZ_BFAV01000141.1"/>
</dbReference>
<dbReference type="PANTHER" id="PTHR43080">
    <property type="entry name" value="CBS DOMAIN-CONTAINING PROTEIN CBSX3, MITOCHONDRIAL"/>
    <property type="match status" value="1"/>
</dbReference>
<comment type="caution">
    <text evidence="4">The sequence shown here is derived from an EMBL/GenBank/DDBJ whole genome shotgun (WGS) entry which is preliminary data.</text>
</comment>
<evidence type="ECO:0000259" key="3">
    <source>
        <dbReference type="PROSITE" id="PS51371"/>
    </source>
</evidence>
<dbReference type="PANTHER" id="PTHR43080:SF2">
    <property type="entry name" value="CBS DOMAIN-CONTAINING PROTEIN"/>
    <property type="match status" value="1"/>
</dbReference>
<accession>A0A2L2XDQ2</accession>
<keyword evidence="5" id="KW-1185">Reference proteome</keyword>
<dbReference type="InterPro" id="IPR046342">
    <property type="entry name" value="CBS_dom_sf"/>
</dbReference>
<dbReference type="EMBL" id="BFAV01000141">
    <property type="protein sequence ID" value="GBF34489.1"/>
    <property type="molecule type" value="Genomic_DNA"/>
</dbReference>
<dbReference type="PROSITE" id="PS51371">
    <property type="entry name" value="CBS"/>
    <property type="match status" value="1"/>
</dbReference>
<dbReference type="Gene3D" id="3.10.580.10">
    <property type="entry name" value="CBS-domain"/>
    <property type="match status" value="1"/>
</dbReference>
<evidence type="ECO:0000313" key="5">
    <source>
        <dbReference type="Proteomes" id="UP000239549"/>
    </source>
</evidence>
<dbReference type="Pfam" id="PF00571">
    <property type="entry name" value="CBS"/>
    <property type="match status" value="2"/>
</dbReference>
<name>A0A2L2XDQ2_9FIRM</name>